<feature type="compositionally biased region" description="Low complexity" evidence="1">
    <location>
        <begin position="577"/>
        <end position="592"/>
    </location>
</feature>
<feature type="compositionally biased region" description="Basic and acidic residues" evidence="1">
    <location>
        <begin position="47"/>
        <end position="56"/>
    </location>
</feature>
<evidence type="ECO:0000256" key="1">
    <source>
        <dbReference type="SAM" id="MobiDB-lite"/>
    </source>
</evidence>
<dbReference type="InterPro" id="IPR036339">
    <property type="entry name" value="PUB-like_dom_sf"/>
</dbReference>
<gene>
    <name evidence="2" type="ORF">C1SCF055_LOCUS26724</name>
</gene>
<feature type="compositionally biased region" description="Acidic residues" evidence="1">
    <location>
        <begin position="58"/>
        <end position="78"/>
    </location>
</feature>
<feature type="region of interest" description="Disordered" evidence="1">
    <location>
        <begin position="567"/>
        <end position="708"/>
    </location>
</feature>
<comment type="caution">
    <text evidence="2">The sequence shown here is derived from an EMBL/GenBank/DDBJ whole genome shotgun (WGS) entry which is preliminary data.</text>
</comment>
<dbReference type="AlphaFoldDB" id="A0A9P1CZD2"/>
<dbReference type="EMBL" id="CAMXCT030002813">
    <property type="protein sequence ID" value="CAL4787930.1"/>
    <property type="molecule type" value="Genomic_DNA"/>
</dbReference>
<keyword evidence="5" id="KW-1185">Reference proteome</keyword>
<evidence type="ECO:0000313" key="5">
    <source>
        <dbReference type="Proteomes" id="UP001152797"/>
    </source>
</evidence>
<dbReference type="EMBL" id="CAMXCT010002813">
    <property type="protein sequence ID" value="CAI4000618.1"/>
    <property type="molecule type" value="Genomic_DNA"/>
</dbReference>
<evidence type="ECO:0000313" key="3">
    <source>
        <dbReference type="EMBL" id="CAL1153993.1"/>
    </source>
</evidence>
<dbReference type="CDD" id="cd09212">
    <property type="entry name" value="PUB"/>
    <property type="match status" value="1"/>
</dbReference>
<dbReference type="SUPFAM" id="SSF143503">
    <property type="entry name" value="PUG domain-like"/>
    <property type="match status" value="1"/>
</dbReference>
<sequence length="708" mass="76240">MSEPADYLGTKMMEDCIEYMATEESQEGLKRKRNHPSLLSSKASKATKAEAEKPLLDIDSEESGDNSEEDSDGSEEDEMQDWLCALDTESSRQSAKLLRGRTACVDITEETWHGVEHLQGFCSVVVCTSLLTQVGYREPYIWADVLQGASQILEKGGILLMYDTEKWGDFGDVEKMKDHLKQAELDLELIEREEPVDFSDDPDGRMFTLAFKKTGASQQKSLQWLIQKAEDFKQAGNSYYSNLAKCRDAREQGLHSSPRVASLWKAVACYVQGLDCLSLARSQGDDERLNHISSRLYSNLAAVYMELAETAGTYEHANRVIDLALVCDPDWDRAKERKEKILAMIKGQERDEDEDPRAEASTIQALATMIQNAWSGGEPENGNAPSLPSVTSGPALAKGSPSGATPSPAPLPSAAVEGSAASAQSLRESFDATNASLQRVVTESNTKQEATKSLNTVAMILSNFLKDPSSDRNRKVNTSGSRFSEIFRNNSAAGELLKLAGFQYQHPNFVFNETGQINAEGAQRTLDLVQEAQRNIDQTWSTRGDRPAAAPAAAPAAPAAAPAAAPVAPAPAPAAAPTPSASSSAEAARPWAPRQPPPGAPQAWVNMTRDINEDPQPPVQAQAQPAQAGPTPAHPAETLPPAIAHPAESEARPMAQAAAQPATQPATQPPQQPSHVAPSQPQHHLPIAHPAEAAPVEEVEESQPQSGG</sequence>
<feature type="region of interest" description="Disordered" evidence="1">
    <location>
        <begin position="374"/>
        <end position="422"/>
    </location>
</feature>
<dbReference type="EMBL" id="CAMXCT020002813">
    <property type="protein sequence ID" value="CAL1153993.1"/>
    <property type="molecule type" value="Genomic_DNA"/>
</dbReference>
<name>A0A9P1CZD2_9DINO</name>
<accession>A0A9P1CZD2</accession>
<feature type="compositionally biased region" description="Low complexity" evidence="1">
    <location>
        <begin position="37"/>
        <end position="46"/>
    </location>
</feature>
<organism evidence="2">
    <name type="scientific">Cladocopium goreaui</name>
    <dbReference type="NCBI Taxonomy" id="2562237"/>
    <lineage>
        <taxon>Eukaryota</taxon>
        <taxon>Sar</taxon>
        <taxon>Alveolata</taxon>
        <taxon>Dinophyceae</taxon>
        <taxon>Suessiales</taxon>
        <taxon>Symbiodiniaceae</taxon>
        <taxon>Cladocopium</taxon>
    </lineage>
</organism>
<feature type="compositionally biased region" description="Low complexity" evidence="1">
    <location>
        <begin position="619"/>
        <end position="636"/>
    </location>
</feature>
<dbReference type="Proteomes" id="UP001152797">
    <property type="component" value="Unassembled WGS sequence"/>
</dbReference>
<feature type="compositionally biased region" description="Polar residues" evidence="1">
    <location>
        <begin position="383"/>
        <end position="392"/>
    </location>
</feature>
<reference evidence="3" key="2">
    <citation type="submission" date="2024-04" db="EMBL/GenBank/DDBJ databases">
        <authorList>
            <person name="Chen Y."/>
            <person name="Shah S."/>
            <person name="Dougan E. K."/>
            <person name="Thang M."/>
            <person name="Chan C."/>
        </authorList>
    </citation>
    <scope>NUCLEOTIDE SEQUENCE [LARGE SCALE GENOMIC DNA]</scope>
</reference>
<dbReference type="Gene3D" id="1.25.40.10">
    <property type="entry name" value="Tetratricopeptide repeat domain"/>
    <property type="match status" value="1"/>
</dbReference>
<dbReference type="InterPro" id="IPR011990">
    <property type="entry name" value="TPR-like_helical_dom_sf"/>
</dbReference>
<feature type="compositionally biased region" description="Low complexity" evidence="1">
    <location>
        <begin position="653"/>
        <end position="666"/>
    </location>
</feature>
<evidence type="ECO:0000313" key="2">
    <source>
        <dbReference type="EMBL" id="CAI4000618.1"/>
    </source>
</evidence>
<feature type="region of interest" description="Disordered" evidence="1">
    <location>
        <begin position="24"/>
        <end position="78"/>
    </location>
</feature>
<proteinExistence type="predicted"/>
<protein>
    <submittedName>
        <fullName evidence="4">Peroxisomal membrane protein PEX14 (Peroxin-14)</fullName>
    </submittedName>
</protein>
<evidence type="ECO:0000313" key="4">
    <source>
        <dbReference type="EMBL" id="CAL4787930.1"/>
    </source>
</evidence>
<dbReference type="Gene3D" id="1.20.58.2190">
    <property type="match status" value="1"/>
</dbReference>
<dbReference type="OrthoDB" id="433477at2759"/>
<reference evidence="2" key="1">
    <citation type="submission" date="2022-10" db="EMBL/GenBank/DDBJ databases">
        <authorList>
            <person name="Chen Y."/>
            <person name="Dougan E. K."/>
            <person name="Chan C."/>
            <person name="Rhodes N."/>
            <person name="Thang M."/>
        </authorList>
    </citation>
    <scope>NUCLEOTIDE SEQUENCE</scope>
</reference>